<evidence type="ECO:0000256" key="1">
    <source>
        <dbReference type="SAM" id="SignalP"/>
    </source>
</evidence>
<keyword evidence="1" id="KW-0732">Signal</keyword>
<reference evidence="2 3" key="1">
    <citation type="submission" date="2020-04" db="EMBL/GenBank/DDBJ databases">
        <title>Usitatibacter rugosus gen. nov., sp. nov. and Usitatibacter palustris sp. nov., novel members of Usitatibacteraceae fam. nov. within the order Nitrosomonadales isolated from soil.</title>
        <authorList>
            <person name="Huber K.J."/>
            <person name="Neumann-Schaal M."/>
            <person name="Geppert A."/>
            <person name="Luckner M."/>
            <person name="Wanner G."/>
            <person name="Overmann J."/>
        </authorList>
    </citation>
    <scope>NUCLEOTIDE SEQUENCE [LARGE SCALE GENOMIC DNA]</scope>
    <source>
        <strain evidence="2 3">Swamp67</strain>
    </source>
</reference>
<accession>A0A6M4H2E0</accession>
<feature type="signal peptide" evidence="1">
    <location>
        <begin position="1"/>
        <end position="21"/>
    </location>
</feature>
<dbReference type="KEGG" id="upl:DSM104440_00501"/>
<gene>
    <name evidence="2" type="ORF">DSM104440_00501</name>
</gene>
<dbReference type="RefSeq" id="WP_171160460.1">
    <property type="nucleotide sequence ID" value="NZ_CP053073.1"/>
</dbReference>
<proteinExistence type="predicted"/>
<dbReference type="EMBL" id="CP053073">
    <property type="protein sequence ID" value="QJR13711.1"/>
    <property type="molecule type" value="Genomic_DNA"/>
</dbReference>
<evidence type="ECO:0000313" key="2">
    <source>
        <dbReference type="EMBL" id="QJR13711.1"/>
    </source>
</evidence>
<feature type="chain" id="PRO_5026758463" description="FecR family protein" evidence="1">
    <location>
        <begin position="22"/>
        <end position="276"/>
    </location>
</feature>
<name>A0A6M4H2E0_9PROT</name>
<evidence type="ECO:0000313" key="3">
    <source>
        <dbReference type="Proteomes" id="UP000503096"/>
    </source>
</evidence>
<dbReference type="AlphaFoldDB" id="A0A6M4H2E0"/>
<organism evidence="2 3">
    <name type="scientific">Usitatibacter palustris</name>
    <dbReference type="NCBI Taxonomy" id="2732487"/>
    <lineage>
        <taxon>Bacteria</taxon>
        <taxon>Pseudomonadati</taxon>
        <taxon>Pseudomonadota</taxon>
        <taxon>Betaproteobacteria</taxon>
        <taxon>Nitrosomonadales</taxon>
        <taxon>Usitatibacteraceae</taxon>
        <taxon>Usitatibacter</taxon>
    </lineage>
</organism>
<protein>
    <recommendedName>
        <fullName evidence="4">FecR family protein</fullName>
    </recommendedName>
</protein>
<dbReference type="Proteomes" id="UP000503096">
    <property type="component" value="Chromosome"/>
</dbReference>
<keyword evidence="3" id="KW-1185">Reference proteome</keyword>
<dbReference type="InParanoid" id="A0A6M4H2E0"/>
<evidence type="ECO:0008006" key="4">
    <source>
        <dbReference type="Google" id="ProtNLM"/>
    </source>
</evidence>
<sequence length="276" mass="29560">MRTIQRVILLIAAFAASAALASEGIAFLTNVKGEVAVDANTRPAVLAELTRGQKIILGKDAHAAVMFIATGKEYVLRGPADYVVKDTEISASSGVPPVTRNTEWRASNKVLVQVAQTSAASVRMRSIPPPKVEPAARLIYPTAGNIATLQPTLKWASPDPQAEVSLSVVGVEKPVLNAKAQGNAYKVPAKLKPDAEYTWVVSTASGEVGSGKFHTLPSEAVQRIEKRRPSDKADFSDRLLFALLLQEMGATQEAREAWAKLAQERTDLPELGALAR</sequence>